<comment type="caution">
    <text evidence="1">The sequence shown here is derived from an EMBL/GenBank/DDBJ whole genome shotgun (WGS) entry which is preliminary data.</text>
</comment>
<accession>A0ABT9XKD4</accession>
<dbReference type="Proteomes" id="UP001232973">
    <property type="component" value="Unassembled WGS sequence"/>
</dbReference>
<name>A0ABT9XKD4_9BACL</name>
<dbReference type="SUPFAM" id="SSF56059">
    <property type="entry name" value="Glutathione synthetase ATP-binding domain-like"/>
    <property type="match status" value="1"/>
</dbReference>
<keyword evidence="2" id="KW-1185">Reference proteome</keyword>
<sequence length="322" mass="36186">MVPLHTTGLASPRAMRVDGKPSGWHDVTCLKGEPAMAEETLEGMLDPERGSLNKWEMYKALRSQDIGPCRLPFTVPWHPQTLSQLLDRYHQLYLKPVDTWGGQGISLIAKSDHGYRWTPQGAAPRHFPSKSALCAELAQVYPIHRAVAQQAAPLLRVDGRVFDIRVLMQREVDDRWVFAGSLCRVAGDDSIVSNVGASQGTVRPVTDVLAKALPKKNRSPRNIRLILNRLEQCSGKICAVLDRYRYFHEAGLDFGVDPLGRLWLIEVNTDDALGGPSHELFAELPDRTLYEEIQQRTERHKQQTIAWVLGALFTREAEEPEP</sequence>
<dbReference type="Pfam" id="PF14398">
    <property type="entry name" value="ATPgrasp_YheCD"/>
    <property type="match status" value="1"/>
</dbReference>
<dbReference type="InterPro" id="IPR026838">
    <property type="entry name" value="YheC/D"/>
</dbReference>
<organism evidence="1 2">
    <name type="scientific">Alicyclobacillus cycloheptanicus</name>
    <dbReference type="NCBI Taxonomy" id="1457"/>
    <lineage>
        <taxon>Bacteria</taxon>
        <taxon>Bacillati</taxon>
        <taxon>Bacillota</taxon>
        <taxon>Bacilli</taxon>
        <taxon>Bacillales</taxon>
        <taxon>Alicyclobacillaceae</taxon>
        <taxon>Alicyclobacillus</taxon>
    </lineage>
</organism>
<evidence type="ECO:0008006" key="3">
    <source>
        <dbReference type="Google" id="ProtNLM"/>
    </source>
</evidence>
<dbReference type="EMBL" id="JAUSTP010000015">
    <property type="protein sequence ID" value="MDQ0190201.1"/>
    <property type="molecule type" value="Genomic_DNA"/>
</dbReference>
<proteinExistence type="predicted"/>
<dbReference type="Gene3D" id="3.30.470.20">
    <property type="entry name" value="ATP-grasp fold, B domain"/>
    <property type="match status" value="1"/>
</dbReference>
<dbReference type="RefSeq" id="WP_274457346.1">
    <property type="nucleotide sequence ID" value="NZ_CP067097.1"/>
</dbReference>
<evidence type="ECO:0000313" key="1">
    <source>
        <dbReference type="EMBL" id="MDQ0190201.1"/>
    </source>
</evidence>
<evidence type="ECO:0000313" key="2">
    <source>
        <dbReference type="Proteomes" id="UP001232973"/>
    </source>
</evidence>
<gene>
    <name evidence="1" type="ORF">J2S03_002064</name>
</gene>
<reference evidence="1 2" key="1">
    <citation type="submission" date="2023-07" db="EMBL/GenBank/DDBJ databases">
        <title>Genomic Encyclopedia of Type Strains, Phase IV (KMG-IV): sequencing the most valuable type-strain genomes for metagenomic binning, comparative biology and taxonomic classification.</title>
        <authorList>
            <person name="Goeker M."/>
        </authorList>
    </citation>
    <scope>NUCLEOTIDE SEQUENCE [LARGE SCALE GENOMIC DNA]</scope>
    <source>
        <strain evidence="1 2">DSM 4006</strain>
    </source>
</reference>
<protein>
    <recommendedName>
        <fullName evidence="3">YheC/D like ATP-grasp</fullName>
    </recommendedName>
</protein>